<keyword evidence="4" id="KW-1185">Reference proteome</keyword>
<dbReference type="NCBIfam" id="TIGR02595">
    <property type="entry name" value="PEP_CTERM"/>
    <property type="match status" value="1"/>
</dbReference>
<accession>A0A317MTE2</accession>
<keyword evidence="1" id="KW-0732">Signal</keyword>
<sequence>MRYGLDLLPRLPVLVLCLASGWLSSANATPLHYALAFTDNGGETASGSYWWDDATETMSGLEWSFAGGSGGFLDSTLARTGYFPGSVDSVGELFERLFSAPMDYMLETGLYGLGYGYFATDLYGYPGGFVAFGYDRGDASAYYRFFDASWNLIGEGSVRRVPEPGVLALLAGGVAAVGLRRRRRG</sequence>
<proteinExistence type="predicted"/>
<dbReference type="Proteomes" id="UP000246569">
    <property type="component" value="Unassembled WGS sequence"/>
</dbReference>
<dbReference type="InterPro" id="IPR013424">
    <property type="entry name" value="Ice-binding_C"/>
</dbReference>
<feature type="domain" description="Ice-binding protein C-terminal" evidence="2">
    <location>
        <begin position="161"/>
        <end position="182"/>
    </location>
</feature>
<feature type="signal peptide" evidence="1">
    <location>
        <begin position="1"/>
        <end position="28"/>
    </location>
</feature>
<dbReference type="AlphaFoldDB" id="A0A317MTE2"/>
<name>A0A317MTE2_9GAMM</name>
<protein>
    <submittedName>
        <fullName evidence="3">Putative secreted protein with PEP-CTERM sorting signal</fullName>
    </submittedName>
</protein>
<feature type="chain" id="PRO_5016281992" evidence="1">
    <location>
        <begin position="29"/>
        <end position="185"/>
    </location>
</feature>
<organism evidence="3 4">
    <name type="scientific">Plasticicumulans acidivorans</name>
    <dbReference type="NCBI Taxonomy" id="886464"/>
    <lineage>
        <taxon>Bacteria</taxon>
        <taxon>Pseudomonadati</taxon>
        <taxon>Pseudomonadota</taxon>
        <taxon>Gammaproteobacteria</taxon>
        <taxon>Candidatus Competibacteraceae</taxon>
        <taxon>Plasticicumulans</taxon>
    </lineage>
</organism>
<reference evidence="3 4" key="1">
    <citation type="submission" date="2018-05" db="EMBL/GenBank/DDBJ databases">
        <title>Genomic Encyclopedia of Type Strains, Phase IV (KMG-IV): sequencing the most valuable type-strain genomes for metagenomic binning, comparative biology and taxonomic classification.</title>
        <authorList>
            <person name="Goeker M."/>
        </authorList>
    </citation>
    <scope>NUCLEOTIDE SEQUENCE [LARGE SCALE GENOMIC DNA]</scope>
    <source>
        <strain evidence="3 4">DSM 23606</strain>
    </source>
</reference>
<evidence type="ECO:0000256" key="1">
    <source>
        <dbReference type="SAM" id="SignalP"/>
    </source>
</evidence>
<gene>
    <name evidence="3" type="ORF">C7443_108100</name>
</gene>
<evidence type="ECO:0000259" key="2">
    <source>
        <dbReference type="Pfam" id="PF07589"/>
    </source>
</evidence>
<evidence type="ECO:0000313" key="4">
    <source>
        <dbReference type="Proteomes" id="UP000246569"/>
    </source>
</evidence>
<dbReference type="RefSeq" id="WP_170123626.1">
    <property type="nucleotide sequence ID" value="NZ_QGTJ01000008.1"/>
</dbReference>
<evidence type="ECO:0000313" key="3">
    <source>
        <dbReference type="EMBL" id="PWV60171.1"/>
    </source>
</evidence>
<comment type="caution">
    <text evidence="3">The sequence shown here is derived from an EMBL/GenBank/DDBJ whole genome shotgun (WGS) entry which is preliminary data.</text>
</comment>
<dbReference type="EMBL" id="QGTJ01000008">
    <property type="protein sequence ID" value="PWV60171.1"/>
    <property type="molecule type" value="Genomic_DNA"/>
</dbReference>
<dbReference type="Pfam" id="PF07589">
    <property type="entry name" value="PEP-CTERM"/>
    <property type="match status" value="1"/>
</dbReference>